<dbReference type="AlphaFoldDB" id="A0A516GN06"/>
<evidence type="ECO:0000313" key="2">
    <source>
        <dbReference type="EMBL" id="QDO92916.1"/>
    </source>
</evidence>
<dbReference type="InterPro" id="IPR045743">
    <property type="entry name" value="DUF6089"/>
</dbReference>
<accession>A0A516GN06</accession>
<keyword evidence="3" id="KW-1185">Reference proteome</keyword>
<gene>
    <name evidence="2" type="ORF">FNB79_02640</name>
</gene>
<feature type="domain" description="DUF6089" evidence="1">
    <location>
        <begin position="4"/>
        <end position="198"/>
    </location>
</feature>
<dbReference type="OrthoDB" id="654178at2"/>
<reference evidence="2 3" key="1">
    <citation type="submission" date="2019-07" db="EMBL/GenBank/DDBJ databases">
        <title>Genome sequencing for Formosa sp. PS13.</title>
        <authorList>
            <person name="Park S.-J."/>
        </authorList>
    </citation>
    <scope>NUCLEOTIDE SEQUENCE [LARGE SCALE GENOMIC DNA]</scope>
    <source>
        <strain evidence="2 3">PS13</strain>
    </source>
</reference>
<protein>
    <recommendedName>
        <fullName evidence="1">DUF6089 domain-containing protein</fullName>
    </recommendedName>
</protein>
<dbReference type="EMBL" id="CP041637">
    <property type="protein sequence ID" value="QDO92916.1"/>
    <property type="molecule type" value="Genomic_DNA"/>
</dbReference>
<dbReference type="InterPro" id="IPR011250">
    <property type="entry name" value="OMP/PagP_B-barrel"/>
</dbReference>
<organism evidence="2 3">
    <name type="scientific">Formosa sediminum</name>
    <dbReference type="NCBI Taxonomy" id="2594004"/>
    <lineage>
        <taxon>Bacteria</taxon>
        <taxon>Pseudomonadati</taxon>
        <taxon>Bacteroidota</taxon>
        <taxon>Flavobacteriia</taxon>
        <taxon>Flavobacteriales</taxon>
        <taxon>Flavobacteriaceae</taxon>
        <taxon>Formosa</taxon>
    </lineage>
</organism>
<dbReference type="Proteomes" id="UP000319209">
    <property type="component" value="Chromosome"/>
</dbReference>
<name>A0A516GN06_9FLAO</name>
<sequence length="198" mass="22316">MKYILILVISLFCFHYCYSQTHEFGVFLGGSNLIGDVGEPSFLNPNQFAIGGVYKWNKSPRHSWRISGTITELQISTEEPTKTVGELSAGLEFNLFEYNLHQSGPKSTPYIYTGLSALNHVDADLKKKWALALPMILGYKFRFSRSFNIGLEIGARYAFADDLDGSDDLGNLNNNDWYVFTGITLTYTFGRNPCYCTN</sequence>
<evidence type="ECO:0000313" key="3">
    <source>
        <dbReference type="Proteomes" id="UP000319209"/>
    </source>
</evidence>
<dbReference type="RefSeq" id="WP_143379823.1">
    <property type="nucleotide sequence ID" value="NZ_CP041637.1"/>
</dbReference>
<proteinExistence type="predicted"/>
<dbReference type="KEGG" id="fop:FNB79_02640"/>
<dbReference type="Pfam" id="PF19573">
    <property type="entry name" value="DUF6089"/>
    <property type="match status" value="1"/>
</dbReference>
<evidence type="ECO:0000259" key="1">
    <source>
        <dbReference type="Pfam" id="PF19573"/>
    </source>
</evidence>
<dbReference type="SUPFAM" id="SSF56925">
    <property type="entry name" value="OMPA-like"/>
    <property type="match status" value="1"/>
</dbReference>